<evidence type="ECO:0000256" key="12">
    <source>
        <dbReference type="ARBA" id="ARBA00023136"/>
    </source>
</evidence>
<evidence type="ECO:0000256" key="1">
    <source>
        <dbReference type="ARBA" id="ARBA00004549"/>
    </source>
</evidence>
<evidence type="ECO:0000313" key="21">
    <source>
        <dbReference type="EMBL" id="KAG0115684.1"/>
    </source>
</evidence>
<proteinExistence type="inferred from homology"/>
<evidence type="ECO:0000256" key="13">
    <source>
        <dbReference type="ARBA" id="ARBA00023140"/>
    </source>
</evidence>
<evidence type="ECO:0000313" key="22">
    <source>
        <dbReference type="EMBL" id="KAI1231577.1"/>
    </source>
</evidence>
<dbReference type="InterPro" id="IPR003959">
    <property type="entry name" value="ATPase_AAA_core"/>
</dbReference>
<keyword evidence="4" id="KW-0812">Transmembrane</keyword>
<evidence type="ECO:0000256" key="5">
    <source>
        <dbReference type="ARBA" id="ARBA00022741"/>
    </source>
</evidence>
<dbReference type="SMART" id="SM00382">
    <property type="entry name" value="AAA"/>
    <property type="match status" value="1"/>
</dbReference>
<comment type="similarity">
    <text evidence="16">Belongs to the AAA ATPase family. MSP1 subfamily.</text>
</comment>
<reference evidence="22" key="3">
    <citation type="submission" date="2022-01" db="EMBL/GenBank/DDBJ databases">
        <authorList>
            <person name="Rubenstein D.R."/>
        </authorList>
    </citation>
    <scope>NUCLEOTIDE SEQUENCE</scope>
    <source>
        <strain evidence="22">SS15</strain>
        <tissue evidence="22">Liver</tissue>
    </source>
</reference>
<comment type="caution">
    <text evidence="21">The sequence shown here is derived from an EMBL/GenBank/DDBJ whole genome shotgun (WGS) entry which is preliminary data.</text>
</comment>
<dbReference type="PROSITE" id="PS00674">
    <property type="entry name" value="AAA"/>
    <property type="match status" value="1"/>
</dbReference>
<dbReference type="SUPFAM" id="SSF52540">
    <property type="entry name" value="P-loop containing nucleoside triphosphate hydrolases"/>
    <property type="match status" value="1"/>
</dbReference>
<sequence length="419" mass="46926">MGHKGLSSVPFVPEIEVLGRRMVHAEAFSRPLSRNEVVGLIFRLTIFGAVTYFTIKWMVDAIDPTRKQKVEAQKQAEKLMKQIGVKNVKLTEYEMSIAAHLVDPLSMHVTWSDIAGLDDVITDLKDTVILPIKKKYLFENSRLLQPPKGVLLYGPPGCGKTLIAKATAKEAGCRFINLQPSTLTDKWYGESQKLAAAVFSLAVKLQPSIIFIDEIDSFLRNRSSTDHEATAMMKAQFMSLWDGLDTDYNCQVIVMGATNRPQDLDSAIMRRMPTRFHINQPALKQREAILKLILKNENVSSLLLVAHGCITATSAALALHNVDSHVDLLQVAKETDGFSGSDLKEMCRDAALLCVREYVNNACEEDVHDEDEIRPVQQQDLHRAIEKMRQSKDVSMQNLAMGILLSGIVKNLRFLHIML</sequence>
<evidence type="ECO:0000256" key="19">
    <source>
        <dbReference type="RuleBase" id="RU003651"/>
    </source>
</evidence>
<accession>A0A835TT61</accession>
<dbReference type="CDD" id="cd19520">
    <property type="entry name" value="RecA-like_ATAD1"/>
    <property type="match status" value="1"/>
</dbReference>
<dbReference type="Proteomes" id="UP000618051">
    <property type="component" value="Unassembled WGS sequence"/>
</dbReference>
<keyword evidence="12" id="KW-0472">Membrane</keyword>
<organism evidence="21">
    <name type="scientific">Lamprotornis superbus</name>
    <dbReference type="NCBI Taxonomy" id="245042"/>
    <lineage>
        <taxon>Eukaryota</taxon>
        <taxon>Metazoa</taxon>
        <taxon>Chordata</taxon>
        <taxon>Craniata</taxon>
        <taxon>Vertebrata</taxon>
        <taxon>Euteleostomi</taxon>
        <taxon>Archelosauria</taxon>
        <taxon>Archosauria</taxon>
        <taxon>Dinosauria</taxon>
        <taxon>Saurischia</taxon>
        <taxon>Theropoda</taxon>
        <taxon>Coelurosauria</taxon>
        <taxon>Aves</taxon>
        <taxon>Neognathae</taxon>
        <taxon>Neoaves</taxon>
        <taxon>Telluraves</taxon>
        <taxon>Australaves</taxon>
        <taxon>Passeriformes</taxon>
        <taxon>Sturnidae</taxon>
        <taxon>Lamprotornis</taxon>
    </lineage>
</organism>
<dbReference type="AlphaFoldDB" id="A0A835TT61"/>
<keyword evidence="5 19" id="KW-0547">Nucleotide-binding</keyword>
<evidence type="ECO:0000259" key="20">
    <source>
        <dbReference type="SMART" id="SM00382"/>
    </source>
</evidence>
<name>A0A835TT61_9PASS</name>
<dbReference type="GO" id="GO:0005524">
    <property type="term" value="F:ATP binding"/>
    <property type="evidence" value="ECO:0007669"/>
    <property type="project" value="UniProtKB-KW"/>
</dbReference>
<evidence type="ECO:0000256" key="16">
    <source>
        <dbReference type="ARBA" id="ARBA00038383"/>
    </source>
</evidence>
<reference evidence="22 23" key="2">
    <citation type="journal article" date="2021" name="J. Hered.">
        <title>Feather Gene Expression Elucidates the Developmental Basis of Plumage Iridescence in African Starlings.</title>
        <authorList>
            <person name="Rubenstein D.R."/>
            <person name="Corvelo A."/>
            <person name="MacManes M.D."/>
            <person name="Maia R."/>
            <person name="Narzisi G."/>
            <person name="Rousaki A."/>
            <person name="Vandenabeele P."/>
            <person name="Shawkey M.D."/>
            <person name="Solomon J."/>
        </authorList>
    </citation>
    <scope>NUCLEOTIDE SEQUENCE [LARGE SCALE GENOMIC DNA]</scope>
    <source>
        <strain evidence="22">SS15</strain>
    </source>
</reference>
<evidence type="ECO:0000256" key="14">
    <source>
        <dbReference type="ARBA" id="ARBA00023257"/>
    </source>
</evidence>
<dbReference type="Pfam" id="PF00004">
    <property type="entry name" value="AAA"/>
    <property type="match status" value="1"/>
</dbReference>
<dbReference type="FunFam" id="3.40.50.300:FF:000538">
    <property type="entry name" value="ATPase family AAA domain-containing protein 1"/>
    <property type="match status" value="1"/>
</dbReference>
<evidence type="ECO:0000256" key="6">
    <source>
        <dbReference type="ARBA" id="ARBA00022787"/>
    </source>
</evidence>
<comment type="catalytic activity">
    <reaction evidence="18">
        <text>[protein]-with a C-terminal TM segment(out) + ATP + H2O = [protein]-with a C-terminal TM segment(in) + ADP + phosphate + H(+)</text>
        <dbReference type="Rhea" id="RHEA:66168"/>
        <dbReference type="Rhea" id="RHEA-COMP:16963"/>
        <dbReference type="ChEBI" id="CHEBI:15377"/>
        <dbReference type="ChEBI" id="CHEBI:15378"/>
        <dbReference type="ChEBI" id="CHEBI:30616"/>
        <dbReference type="ChEBI" id="CHEBI:43474"/>
        <dbReference type="ChEBI" id="CHEBI:90782"/>
        <dbReference type="ChEBI" id="CHEBI:456216"/>
    </reaction>
</comment>
<evidence type="ECO:0000256" key="10">
    <source>
        <dbReference type="ARBA" id="ARBA00023018"/>
    </source>
</evidence>
<evidence type="ECO:0000256" key="2">
    <source>
        <dbReference type="ARBA" id="ARBA00004572"/>
    </source>
</evidence>
<keyword evidence="3" id="KW-1003">Cell membrane</keyword>
<dbReference type="GO" id="GO:0140570">
    <property type="term" value="P:extraction of mislocalized protein from mitochondrial outer membrane"/>
    <property type="evidence" value="ECO:0007669"/>
    <property type="project" value="TreeGrafter"/>
</dbReference>
<evidence type="ECO:0000256" key="4">
    <source>
        <dbReference type="ARBA" id="ARBA00022692"/>
    </source>
</evidence>
<dbReference type="Gene3D" id="3.40.50.300">
    <property type="entry name" value="P-loop containing nucleotide triphosphate hydrolases"/>
    <property type="match status" value="1"/>
</dbReference>
<evidence type="ECO:0000256" key="8">
    <source>
        <dbReference type="ARBA" id="ARBA00022967"/>
    </source>
</evidence>
<dbReference type="Gene3D" id="1.10.8.60">
    <property type="match status" value="1"/>
</dbReference>
<dbReference type="InterPro" id="IPR003960">
    <property type="entry name" value="ATPase_AAA_CS"/>
</dbReference>
<dbReference type="InterPro" id="IPR027417">
    <property type="entry name" value="P-loop_NTPase"/>
</dbReference>
<feature type="domain" description="AAA+ ATPase" evidence="20">
    <location>
        <begin position="146"/>
        <end position="282"/>
    </location>
</feature>
<evidence type="ECO:0000256" key="7">
    <source>
        <dbReference type="ARBA" id="ARBA00022840"/>
    </source>
</evidence>
<keyword evidence="10" id="KW-0770">Synapse</keyword>
<keyword evidence="6" id="KW-1000">Mitochondrion outer membrane</keyword>
<dbReference type="GO" id="GO:0005778">
    <property type="term" value="C:peroxisomal membrane"/>
    <property type="evidence" value="ECO:0007669"/>
    <property type="project" value="UniProtKB-SubCell"/>
</dbReference>
<evidence type="ECO:0000256" key="11">
    <source>
        <dbReference type="ARBA" id="ARBA00023128"/>
    </source>
</evidence>
<evidence type="ECO:0000256" key="17">
    <source>
        <dbReference type="ARBA" id="ARBA00040718"/>
    </source>
</evidence>
<dbReference type="GO" id="GO:0045211">
    <property type="term" value="C:postsynaptic membrane"/>
    <property type="evidence" value="ECO:0007669"/>
    <property type="project" value="UniProtKB-SubCell"/>
</dbReference>
<dbReference type="PANTHER" id="PTHR45644">
    <property type="entry name" value="AAA ATPASE, PUTATIVE (AFU_ORTHOLOGUE AFUA_2G12920)-RELATED-RELATED"/>
    <property type="match status" value="1"/>
</dbReference>
<evidence type="ECO:0000256" key="18">
    <source>
        <dbReference type="ARBA" id="ARBA00048588"/>
    </source>
</evidence>
<dbReference type="PANTHER" id="PTHR45644:SF2">
    <property type="entry name" value="OUTER MITOCHONDRIAL TRANSMEMBRANE HELIX TRANSLOCASE"/>
    <property type="match status" value="1"/>
</dbReference>
<protein>
    <recommendedName>
        <fullName evidence="17">Outer mitochondrial transmembrane helix translocase</fullName>
    </recommendedName>
</protein>
<dbReference type="InterPro" id="IPR051701">
    <property type="entry name" value="Mito_OM_Translocase_MSP1"/>
</dbReference>
<keyword evidence="13" id="KW-0576">Peroxisome</keyword>
<dbReference type="EMBL" id="JADDUC010000208">
    <property type="protein sequence ID" value="KAG0115684.1"/>
    <property type="molecule type" value="Genomic_DNA"/>
</dbReference>
<dbReference type="GO" id="GO:0016887">
    <property type="term" value="F:ATP hydrolysis activity"/>
    <property type="evidence" value="ECO:0007669"/>
    <property type="project" value="InterPro"/>
</dbReference>
<dbReference type="OrthoDB" id="10254455at2759"/>
<reference evidence="21" key="1">
    <citation type="submission" date="2020-10" db="EMBL/GenBank/DDBJ databases">
        <title>Feather gene expression reveals the developmental basis of iridescence in African starlings.</title>
        <authorList>
            <person name="Rubenstein D.R."/>
        </authorList>
    </citation>
    <scope>NUCLEOTIDE SEQUENCE</scope>
    <source>
        <strain evidence="21">SS15</strain>
        <tissue evidence="21">Liver</tissue>
    </source>
</reference>
<dbReference type="EMBL" id="JADDUC020000025">
    <property type="protein sequence ID" value="KAI1231577.1"/>
    <property type="molecule type" value="Genomic_DNA"/>
</dbReference>
<keyword evidence="14" id="KW-0628">Postsynaptic cell membrane</keyword>
<keyword evidence="7 19" id="KW-0067">ATP-binding</keyword>
<keyword evidence="23" id="KW-1185">Reference proteome</keyword>
<evidence type="ECO:0000256" key="15">
    <source>
        <dbReference type="ARBA" id="ARBA00037805"/>
    </source>
</evidence>
<keyword evidence="9" id="KW-1133">Transmembrane helix</keyword>
<evidence type="ECO:0000313" key="23">
    <source>
        <dbReference type="Proteomes" id="UP000618051"/>
    </source>
</evidence>
<comment type="subcellular location">
    <subcellularLocation>
        <location evidence="2">Mitochondrion outer membrane</location>
        <topology evidence="2">Single-pass membrane protein</topology>
    </subcellularLocation>
    <subcellularLocation>
        <location evidence="1">Peroxisome membrane</location>
        <topology evidence="1">Single-pass membrane protein</topology>
    </subcellularLocation>
    <subcellularLocation>
        <location evidence="15">Postsynaptic cell membrane</location>
        <topology evidence="15">Single-pass membrane protein</topology>
    </subcellularLocation>
</comment>
<dbReference type="InterPro" id="IPR003593">
    <property type="entry name" value="AAA+_ATPase"/>
</dbReference>
<evidence type="ECO:0000256" key="9">
    <source>
        <dbReference type="ARBA" id="ARBA00022989"/>
    </source>
</evidence>
<evidence type="ECO:0000256" key="3">
    <source>
        <dbReference type="ARBA" id="ARBA00022475"/>
    </source>
</evidence>
<dbReference type="Pfam" id="PF17862">
    <property type="entry name" value="AAA_lid_3"/>
    <property type="match status" value="1"/>
</dbReference>
<gene>
    <name evidence="22" type="ORF">IHE44_0007648</name>
    <name evidence="21" type="ORF">IHE44_005539</name>
</gene>
<keyword evidence="8" id="KW-1278">Translocase</keyword>
<keyword evidence="11" id="KW-0496">Mitochondrion</keyword>
<dbReference type="InterPro" id="IPR041569">
    <property type="entry name" value="AAA_lid_3"/>
</dbReference>
<dbReference type="GO" id="GO:0005741">
    <property type="term" value="C:mitochondrial outer membrane"/>
    <property type="evidence" value="ECO:0007669"/>
    <property type="project" value="UniProtKB-SubCell"/>
</dbReference>